<keyword evidence="3 5" id="KW-0663">Pyridoxal phosphate</keyword>
<proteinExistence type="inferred from homology"/>
<feature type="active site" description="Proton acceptor; specific for D-alanine" evidence="5">
    <location>
        <position position="35"/>
    </location>
</feature>
<dbReference type="EC" id="5.1.1.1" evidence="5"/>
<dbReference type="Proteomes" id="UP000054729">
    <property type="component" value="Unassembled WGS sequence"/>
</dbReference>
<evidence type="ECO:0000256" key="5">
    <source>
        <dbReference type="HAMAP-Rule" id="MF_01201"/>
    </source>
</evidence>
<gene>
    <name evidence="9" type="primary">alr</name>
    <name evidence="9" type="ORF">Lwal_2846</name>
</gene>
<dbReference type="GO" id="GO:0030170">
    <property type="term" value="F:pyridoxal phosphate binding"/>
    <property type="evidence" value="ECO:0007669"/>
    <property type="project" value="UniProtKB-UniRule"/>
</dbReference>
<dbReference type="InterPro" id="IPR011079">
    <property type="entry name" value="Ala_racemase_C"/>
</dbReference>
<dbReference type="Gene3D" id="2.40.37.10">
    <property type="entry name" value="Lyase, Ornithine Decarboxylase, Chain A, domain 1"/>
    <property type="match status" value="1"/>
</dbReference>
<sequence>MSRPTRLVIEQSALLHNVLQIKNLAPGKQVVAMVKANAYGCGIREVAPVLDGVVDAFGVACIEEAMKIRSLGVRTECILFQGIFSPDELSMASENHFSCVIHTFEQLEWIKQTTLTKPIKLWVKVNTGMHRLGFKVHDLQQVMAVLKECSWVDKDLGLMTHMARADEPDRYENQEQISLFHQIKIPGFTKRSIANSAAIISLKDSLADVVRPGIMLYGVSPFVNQTARDLGLIPVMRFMSAVSAIHHNPPNAQVGYGGTWKSDKPSRIGIVAAGYGDGYPRHISANTPVWLRGREVMIVGRVSMDMLAVDLTEHPEVEVGDEVELWGANILVERIAKSAGTIGYELLCQISERVRGR</sequence>
<accession>A0A0W1A0B0</accession>
<dbReference type="GO" id="GO:0030632">
    <property type="term" value="P:D-alanine biosynthetic process"/>
    <property type="evidence" value="ECO:0007669"/>
    <property type="project" value="UniProtKB-UniRule"/>
</dbReference>
<keyword evidence="4 5" id="KW-0413">Isomerase</keyword>
<comment type="catalytic activity">
    <reaction evidence="1 5">
        <text>L-alanine = D-alanine</text>
        <dbReference type="Rhea" id="RHEA:20249"/>
        <dbReference type="ChEBI" id="CHEBI:57416"/>
        <dbReference type="ChEBI" id="CHEBI:57972"/>
        <dbReference type="EC" id="5.1.1.1"/>
    </reaction>
</comment>
<feature type="binding site" evidence="5 7">
    <location>
        <position position="131"/>
    </location>
    <ligand>
        <name>substrate</name>
    </ligand>
</feature>
<evidence type="ECO:0000313" key="9">
    <source>
        <dbReference type="EMBL" id="KTD74805.1"/>
    </source>
</evidence>
<dbReference type="SMART" id="SM01005">
    <property type="entry name" value="Ala_racemase_C"/>
    <property type="match status" value="1"/>
</dbReference>
<evidence type="ECO:0000256" key="4">
    <source>
        <dbReference type="ARBA" id="ARBA00023235"/>
    </source>
</evidence>
<dbReference type="InterPro" id="IPR000821">
    <property type="entry name" value="Ala_racemase"/>
</dbReference>
<evidence type="ECO:0000256" key="6">
    <source>
        <dbReference type="PIRSR" id="PIRSR600821-50"/>
    </source>
</evidence>
<dbReference type="CDD" id="cd06827">
    <property type="entry name" value="PLPDE_III_AR_proteobact"/>
    <property type="match status" value="1"/>
</dbReference>
<reference evidence="9 10" key="1">
    <citation type="submission" date="2015-11" db="EMBL/GenBank/DDBJ databases">
        <title>Genomic analysis of 38 Legionella species identifies large and diverse effector repertoires.</title>
        <authorList>
            <person name="Burstein D."/>
            <person name="Amaro F."/>
            <person name="Zusman T."/>
            <person name="Lifshitz Z."/>
            <person name="Cohen O."/>
            <person name="Gilbert J.A."/>
            <person name="Pupko T."/>
            <person name="Shuman H.A."/>
            <person name="Segal G."/>
        </authorList>
    </citation>
    <scope>NUCLEOTIDE SEQUENCE [LARGE SCALE GENOMIC DNA]</scope>
    <source>
        <strain evidence="9 10">ATCC 51914</strain>
    </source>
</reference>
<dbReference type="EMBL" id="LNZB01000060">
    <property type="protein sequence ID" value="KTD74805.1"/>
    <property type="molecule type" value="Genomic_DNA"/>
</dbReference>
<evidence type="ECO:0000256" key="1">
    <source>
        <dbReference type="ARBA" id="ARBA00000316"/>
    </source>
</evidence>
<dbReference type="InterPro" id="IPR029066">
    <property type="entry name" value="PLP-binding_barrel"/>
</dbReference>
<comment type="pathway">
    <text evidence="5">Amino-acid biosynthesis; D-alanine biosynthesis; D-alanine from L-alanine: step 1/1.</text>
</comment>
<dbReference type="UniPathway" id="UPA00042">
    <property type="reaction ID" value="UER00497"/>
</dbReference>
<dbReference type="PANTHER" id="PTHR30511:SF0">
    <property type="entry name" value="ALANINE RACEMASE, CATABOLIC-RELATED"/>
    <property type="match status" value="1"/>
</dbReference>
<dbReference type="PRINTS" id="PR00992">
    <property type="entry name" value="ALARACEMASE"/>
</dbReference>
<dbReference type="InterPro" id="IPR009006">
    <property type="entry name" value="Ala_racemase/Decarboxylase_C"/>
</dbReference>
<protein>
    <recommendedName>
        <fullName evidence="5">Alanine racemase</fullName>
        <ecNumber evidence="5">5.1.1.1</ecNumber>
    </recommendedName>
</protein>
<dbReference type="FunFam" id="3.20.20.10:FF:000002">
    <property type="entry name" value="Alanine racemase"/>
    <property type="match status" value="1"/>
</dbReference>
<dbReference type="RefSeq" id="WP_058481464.1">
    <property type="nucleotide sequence ID" value="NZ_CAAAIQ010000012.1"/>
</dbReference>
<dbReference type="InterPro" id="IPR001608">
    <property type="entry name" value="Ala_racemase_N"/>
</dbReference>
<dbReference type="GO" id="GO:0008784">
    <property type="term" value="F:alanine racemase activity"/>
    <property type="evidence" value="ECO:0007669"/>
    <property type="project" value="UniProtKB-UniRule"/>
</dbReference>
<dbReference type="NCBIfam" id="TIGR00492">
    <property type="entry name" value="alr"/>
    <property type="match status" value="1"/>
</dbReference>
<comment type="caution">
    <text evidence="9">The sequence shown here is derived from an EMBL/GenBank/DDBJ whole genome shotgun (WGS) entry which is preliminary data.</text>
</comment>
<feature type="binding site" evidence="5 7">
    <location>
        <position position="304"/>
    </location>
    <ligand>
        <name>substrate</name>
    </ligand>
</feature>
<evidence type="ECO:0000256" key="2">
    <source>
        <dbReference type="ARBA" id="ARBA00001933"/>
    </source>
</evidence>
<feature type="modified residue" description="N6-(pyridoxal phosphate)lysine" evidence="5 6">
    <location>
        <position position="35"/>
    </location>
</feature>
<dbReference type="SUPFAM" id="SSF51419">
    <property type="entry name" value="PLP-binding barrel"/>
    <property type="match status" value="1"/>
</dbReference>
<keyword evidence="10" id="KW-1185">Reference proteome</keyword>
<dbReference type="GO" id="GO:0005829">
    <property type="term" value="C:cytosol"/>
    <property type="evidence" value="ECO:0007669"/>
    <property type="project" value="TreeGrafter"/>
</dbReference>
<evidence type="ECO:0000256" key="7">
    <source>
        <dbReference type="PIRSR" id="PIRSR600821-52"/>
    </source>
</evidence>
<comment type="function">
    <text evidence="5">Catalyzes the interconversion of L-alanine and D-alanine. May also act on other amino acids.</text>
</comment>
<evidence type="ECO:0000313" key="10">
    <source>
        <dbReference type="Proteomes" id="UP000054729"/>
    </source>
</evidence>
<evidence type="ECO:0000256" key="3">
    <source>
        <dbReference type="ARBA" id="ARBA00022898"/>
    </source>
</evidence>
<dbReference type="HAMAP" id="MF_01201">
    <property type="entry name" value="Ala_racemase"/>
    <property type="match status" value="1"/>
</dbReference>
<evidence type="ECO:0000259" key="8">
    <source>
        <dbReference type="SMART" id="SM01005"/>
    </source>
</evidence>
<dbReference type="STRING" id="66969.Lwal_2846"/>
<organism evidence="9 10">
    <name type="scientific">Legionella waltersii</name>
    <dbReference type="NCBI Taxonomy" id="66969"/>
    <lineage>
        <taxon>Bacteria</taxon>
        <taxon>Pseudomonadati</taxon>
        <taxon>Pseudomonadota</taxon>
        <taxon>Gammaproteobacteria</taxon>
        <taxon>Legionellales</taxon>
        <taxon>Legionellaceae</taxon>
        <taxon>Legionella</taxon>
    </lineage>
</organism>
<feature type="active site" description="Proton acceptor; specific for L-alanine" evidence="5">
    <location>
        <position position="256"/>
    </location>
</feature>
<dbReference type="AlphaFoldDB" id="A0A0W1A0B0"/>
<dbReference type="Pfam" id="PF00842">
    <property type="entry name" value="Ala_racemase_C"/>
    <property type="match status" value="1"/>
</dbReference>
<comment type="cofactor">
    <cofactor evidence="2 5 6">
        <name>pyridoxal 5'-phosphate</name>
        <dbReference type="ChEBI" id="CHEBI:597326"/>
    </cofactor>
</comment>
<dbReference type="PANTHER" id="PTHR30511">
    <property type="entry name" value="ALANINE RACEMASE"/>
    <property type="match status" value="1"/>
</dbReference>
<dbReference type="SUPFAM" id="SSF50621">
    <property type="entry name" value="Alanine racemase C-terminal domain-like"/>
    <property type="match status" value="1"/>
</dbReference>
<dbReference type="Gene3D" id="3.20.20.10">
    <property type="entry name" value="Alanine racemase"/>
    <property type="match status" value="1"/>
</dbReference>
<dbReference type="OrthoDB" id="9813814at2"/>
<dbReference type="PATRIC" id="fig|66969.6.peg.3085"/>
<comment type="similarity">
    <text evidence="5">Belongs to the alanine racemase family.</text>
</comment>
<feature type="domain" description="Alanine racemase C-terminal" evidence="8">
    <location>
        <begin position="235"/>
        <end position="357"/>
    </location>
</feature>
<dbReference type="Pfam" id="PF01168">
    <property type="entry name" value="Ala_racemase_N"/>
    <property type="match status" value="1"/>
</dbReference>
<name>A0A0W1A0B0_9GAMM</name>